<keyword evidence="9" id="KW-1185">Reference proteome</keyword>
<keyword evidence="5" id="KW-1133">Transmembrane helix</keyword>
<dbReference type="Proteomes" id="UP001642487">
    <property type="component" value="Chromosome 6"/>
</dbReference>
<evidence type="ECO:0000256" key="1">
    <source>
        <dbReference type="ARBA" id="ARBA00004167"/>
    </source>
</evidence>
<keyword evidence="4 7" id="KW-0479">Metal-binding</keyword>
<proteinExistence type="inferred from homology"/>
<comment type="subcellular location">
    <subcellularLocation>
        <location evidence="1">Membrane</location>
        <topology evidence="1">Single-pass membrane protein</topology>
    </subcellularLocation>
</comment>
<evidence type="ECO:0000256" key="5">
    <source>
        <dbReference type="ARBA" id="ARBA00022989"/>
    </source>
</evidence>
<keyword evidence="7" id="KW-0503">Monooxygenase</keyword>
<evidence type="ECO:0008006" key="10">
    <source>
        <dbReference type="Google" id="ProtNLM"/>
    </source>
</evidence>
<keyword evidence="5" id="KW-0472">Membrane</keyword>
<dbReference type="Gene3D" id="1.10.630.10">
    <property type="entry name" value="Cytochrome P450"/>
    <property type="match status" value="1"/>
</dbReference>
<dbReference type="InterPro" id="IPR002401">
    <property type="entry name" value="Cyt_P450_E_grp-I"/>
</dbReference>
<keyword evidence="6 7" id="KW-0408">Iron</keyword>
<dbReference type="SUPFAM" id="SSF48264">
    <property type="entry name" value="Cytochrome P450"/>
    <property type="match status" value="1"/>
</dbReference>
<dbReference type="EMBL" id="OZ021740">
    <property type="protein sequence ID" value="CAK9324689.1"/>
    <property type="molecule type" value="Genomic_DNA"/>
</dbReference>
<dbReference type="CDD" id="cd11043">
    <property type="entry name" value="CYP90-like"/>
    <property type="match status" value="1"/>
</dbReference>
<sequence>MDCLWIFVQLITAAALISSTIIILKSFIIPTTAPPSSSSNSLSSNNNPSLPSGSLGLPFVGETLHFVSSAYSHRPDTFMDTRRQRYGKVFKSHIFGSPTIVSTDAEVNRFILQSDAKVFVPSYPKSVTELMGKSSILLINGSLHRRIHGLIGAFFKSSHLKAQVTIDMQKYLQKSISTWTNTCQHNPIHIQDEAKNIAFEILVKTLISLEAGEEMEFLKKQFNEFIAGIMAFPINIPGSRLYRSLQAKRKMVKLVKEIIEGRRKKMGEKLNKAVPMNDVVDVLVNDGGQQVTNELIADNMIDMMIPGQDSVPILITLAIKYLSDSPSALQQLVEENMELKRLKTQVGEALKWSDYLSLPFTQNVITETLRIGNIITGVMRKAMKDIEIKGYLIPKGWCVLAYIRSVHVDENHFQNPYHFNPWRWQDKDSNNSNFTPFGGGQRLCPGLELARLEASIFLHHFVTEFR</sequence>
<evidence type="ECO:0000313" key="8">
    <source>
        <dbReference type="EMBL" id="CAK9324689.1"/>
    </source>
</evidence>
<dbReference type="InterPro" id="IPR017972">
    <property type="entry name" value="Cyt_P450_CS"/>
</dbReference>
<evidence type="ECO:0000256" key="6">
    <source>
        <dbReference type="ARBA" id="ARBA00023004"/>
    </source>
</evidence>
<evidence type="ECO:0000256" key="4">
    <source>
        <dbReference type="ARBA" id="ARBA00022723"/>
    </source>
</evidence>
<evidence type="ECO:0000313" key="9">
    <source>
        <dbReference type="Proteomes" id="UP001642487"/>
    </source>
</evidence>
<comment type="similarity">
    <text evidence="2 7">Belongs to the cytochrome P450 family.</text>
</comment>
<reference evidence="8 9" key="1">
    <citation type="submission" date="2024-03" db="EMBL/GenBank/DDBJ databases">
        <authorList>
            <person name="Gkanogiannis A."/>
            <person name="Becerra Lopez-Lavalle L."/>
        </authorList>
    </citation>
    <scope>NUCLEOTIDE SEQUENCE [LARGE SCALE GENOMIC DNA]</scope>
</reference>
<accession>A0ABP0YVY4</accession>
<evidence type="ECO:0000256" key="3">
    <source>
        <dbReference type="ARBA" id="ARBA00022692"/>
    </source>
</evidence>
<keyword evidence="3" id="KW-0812">Transmembrane</keyword>
<dbReference type="PANTHER" id="PTHR24286:SF30">
    <property type="entry name" value="3-EPI-6-DEOXOCATHASTERONE 23-MONOOXYGENASE CYP90D1"/>
    <property type="match status" value="1"/>
</dbReference>
<dbReference type="InterPro" id="IPR036396">
    <property type="entry name" value="Cyt_P450_sf"/>
</dbReference>
<dbReference type="PROSITE" id="PS00086">
    <property type="entry name" value="CYTOCHROME_P450"/>
    <property type="match status" value="1"/>
</dbReference>
<keyword evidence="7" id="KW-0349">Heme</keyword>
<evidence type="ECO:0000256" key="2">
    <source>
        <dbReference type="ARBA" id="ARBA00010617"/>
    </source>
</evidence>
<dbReference type="PANTHER" id="PTHR24286">
    <property type="entry name" value="CYTOCHROME P450 26"/>
    <property type="match status" value="1"/>
</dbReference>
<organism evidence="8 9">
    <name type="scientific">Citrullus colocynthis</name>
    <name type="common">colocynth</name>
    <dbReference type="NCBI Taxonomy" id="252529"/>
    <lineage>
        <taxon>Eukaryota</taxon>
        <taxon>Viridiplantae</taxon>
        <taxon>Streptophyta</taxon>
        <taxon>Embryophyta</taxon>
        <taxon>Tracheophyta</taxon>
        <taxon>Spermatophyta</taxon>
        <taxon>Magnoliopsida</taxon>
        <taxon>eudicotyledons</taxon>
        <taxon>Gunneridae</taxon>
        <taxon>Pentapetalae</taxon>
        <taxon>rosids</taxon>
        <taxon>fabids</taxon>
        <taxon>Cucurbitales</taxon>
        <taxon>Cucurbitaceae</taxon>
        <taxon>Benincaseae</taxon>
        <taxon>Citrullus</taxon>
    </lineage>
</organism>
<dbReference type="InterPro" id="IPR001128">
    <property type="entry name" value="Cyt_P450"/>
</dbReference>
<dbReference type="PRINTS" id="PR00463">
    <property type="entry name" value="EP450I"/>
</dbReference>
<protein>
    <recommendedName>
        <fullName evidence="10">3-epi-6-deoxocathasterone 23-monooxygenase</fullName>
    </recommendedName>
</protein>
<evidence type="ECO:0000256" key="7">
    <source>
        <dbReference type="RuleBase" id="RU000461"/>
    </source>
</evidence>
<keyword evidence="7" id="KW-0560">Oxidoreductase</keyword>
<dbReference type="Pfam" id="PF00067">
    <property type="entry name" value="p450"/>
    <property type="match status" value="1"/>
</dbReference>
<name>A0ABP0YVY4_9ROSI</name>
<gene>
    <name evidence="8" type="ORF">CITCOLO1_LOCUS16930</name>
</gene>